<reference evidence="2" key="1">
    <citation type="journal article" date="2022" name="Int. J. Mol. Sci.">
        <title>Draft Genome of Tanacetum Coccineum: Genomic Comparison of Closely Related Tanacetum-Family Plants.</title>
        <authorList>
            <person name="Yamashiro T."/>
            <person name="Shiraishi A."/>
            <person name="Nakayama K."/>
            <person name="Satake H."/>
        </authorList>
    </citation>
    <scope>NUCLEOTIDE SEQUENCE</scope>
</reference>
<gene>
    <name evidence="2" type="ORF">Tco_0655994</name>
</gene>
<accession>A0ABQ4X8P2</accession>
<protein>
    <recommendedName>
        <fullName evidence="4">CCHC-type domain-containing protein</fullName>
    </recommendedName>
</protein>
<dbReference type="Proteomes" id="UP001151760">
    <property type="component" value="Unassembled WGS sequence"/>
</dbReference>
<dbReference type="EMBL" id="BQNB010009274">
    <property type="protein sequence ID" value="GJS61210.1"/>
    <property type="molecule type" value="Genomic_DNA"/>
</dbReference>
<comment type="caution">
    <text evidence="2">The sequence shown here is derived from an EMBL/GenBank/DDBJ whole genome shotgun (WGS) entry which is preliminary data.</text>
</comment>
<name>A0ABQ4X8P2_9ASTR</name>
<evidence type="ECO:0000313" key="2">
    <source>
        <dbReference type="EMBL" id="GJS61210.1"/>
    </source>
</evidence>
<feature type="region of interest" description="Disordered" evidence="1">
    <location>
        <begin position="1"/>
        <end position="21"/>
    </location>
</feature>
<organism evidence="2 3">
    <name type="scientific">Tanacetum coccineum</name>
    <dbReference type="NCBI Taxonomy" id="301880"/>
    <lineage>
        <taxon>Eukaryota</taxon>
        <taxon>Viridiplantae</taxon>
        <taxon>Streptophyta</taxon>
        <taxon>Embryophyta</taxon>
        <taxon>Tracheophyta</taxon>
        <taxon>Spermatophyta</taxon>
        <taxon>Magnoliopsida</taxon>
        <taxon>eudicotyledons</taxon>
        <taxon>Gunneridae</taxon>
        <taxon>Pentapetalae</taxon>
        <taxon>asterids</taxon>
        <taxon>campanulids</taxon>
        <taxon>Asterales</taxon>
        <taxon>Asteraceae</taxon>
        <taxon>Asteroideae</taxon>
        <taxon>Anthemideae</taxon>
        <taxon>Anthemidinae</taxon>
        <taxon>Tanacetum</taxon>
    </lineage>
</organism>
<reference evidence="2" key="2">
    <citation type="submission" date="2022-01" db="EMBL/GenBank/DDBJ databases">
        <authorList>
            <person name="Yamashiro T."/>
            <person name="Shiraishi A."/>
            <person name="Satake H."/>
            <person name="Nakayama K."/>
        </authorList>
    </citation>
    <scope>NUCLEOTIDE SEQUENCE</scope>
</reference>
<evidence type="ECO:0008006" key="4">
    <source>
        <dbReference type="Google" id="ProtNLM"/>
    </source>
</evidence>
<proteinExistence type="predicted"/>
<keyword evidence="3" id="KW-1185">Reference proteome</keyword>
<evidence type="ECO:0000313" key="3">
    <source>
        <dbReference type="Proteomes" id="UP001151760"/>
    </source>
</evidence>
<evidence type="ECO:0000256" key="1">
    <source>
        <dbReference type="SAM" id="MobiDB-lite"/>
    </source>
</evidence>
<sequence length="597" mass="67762">MSSVGKFVHDSNKAPDSPPHPHTFSSNQRHCFHCKDVLGDGEFCQRCTCMRCGSGLSKGLCLICASRYGNNPNPNSLNDSPNISENVSQSPPLIDHHCCYGCGDSLDGIFCQRCTCESCGNGAHYGYNCPPKVPTISNLEPCHNQNVDEFPQTLPSFHPTCYSGDGSSFTYDSTPNFVDDSPNVFNPPSQPPTYSCEFCGNDAHYGYDCPPQVPFIYNPEPCYNQDFNFPQNFQGFQQQYICCTRCGGPHETFQCQQVIFYEPCCENCGGPHETFQCQPMNYYEPNLCYESNYSGFDQFEPPQHPVIHQPIQEKTCAELLAEERAANIDQSPPQEMSIQDMEDLKQHYLDEMKSLINDLQIKDYRNERIDIQYRRECEIKIYEFLDFLVGIVVGTEPLIVMIYSLPDYEAFYFDDDHIEEKSSGSTTTHSDISLSKYDSFIFDLSNDPFPPADRSDFYHEEFADELAHIISPPEYDCFYFKSEPDPGELTSIVDSVIRENIYSTTNVNLPFEDDQSSLLAYVVWIFLPFLTYPVTPPYLLSCGNEDTIFDPGISVYHSFMPSVSHQSGTFMKFNVYPNNLNESPMEILSSTCSPMDQ</sequence>